<dbReference type="Proteomes" id="UP000662185">
    <property type="component" value="Unassembled WGS sequence"/>
</dbReference>
<gene>
    <name evidence="3" type="ORF">H6G06_20445</name>
</gene>
<evidence type="ECO:0000259" key="2">
    <source>
        <dbReference type="SMART" id="SM00912"/>
    </source>
</evidence>
<dbReference type="NCBIfam" id="TIGR01901">
    <property type="entry name" value="adhes_NPXG"/>
    <property type="match status" value="1"/>
</dbReference>
<comment type="caution">
    <text evidence="3">The sequence shown here is derived from an EMBL/GenBank/DDBJ whole genome shotgun (WGS) entry which is preliminary data.</text>
</comment>
<dbReference type="RefSeq" id="WP_190563456.1">
    <property type="nucleotide sequence ID" value="NZ_JACJQU010000015.1"/>
</dbReference>
<evidence type="ECO:0000313" key="4">
    <source>
        <dbReference type="Proteomes" id="UP000662185"/>
    </source>
</evidence>
<feature type="transmembrane region" description="Helical" evidence="1">
    <location>
        <begin position="21"/>
        <end position="39"/>
    </location>
</feature>
<accession>A0A926WJJ6</accession>
<organism evidence="3 4">
    <name type="scientific">Anabaena sphaerica FACHB-251</name>
    <dbReference type="NCBI Taxonomy" id="2692883"/>
    <lineage>
        <taxon>Bacteria</taxon>
        <taxon>Bacillati</taxon>
        <taxon>Cyanobacteriota</taxon>
        <taxon>Cyanophyceae</taxon>
        <taxon>Nostocales</taxon>
        <taxon>Nostocaceae</taxon>
        <taxon>Anabaena</taxon>
    </lineage>
</organism>
<proteinExistence type="predicted"/>
<dbReference type="InterPro" id="IPR012334">
    <property type="entry name" value="Pectin_lyas_fold"/>
</dbReference>
<keyword evidence="4" id="KW-1185">Reference proteome</keyword>
<reference evidence="4" key="1">
    <citation type="journal article" date="2020" name="ISME J.">
        <title>Comparative genomics reveals insights into cyanobacterial evolution and habitat adaptation.</title>
        <authorList>
            <person name="Chen M.Y."/>
            <person name="Teng W.K."/>
            <person name="Zhao L."/>
            <person name="Hu C.X."/>
            <person name="Zhou Y.K."/>
            <person name="Han B.P."/>
            <person name="Song L.R."/>
            <person name="Shu W.S."/>
        </authorList>
    </citation>
    <scope>NUCLEOTIDE SEQUENCE [LARGE SCALE GENOMIC DNA]</scope>
    <source>
        <strain evidence="4">FACHB-251</strain>
    </source>
</reference>
<keyword evidence="1" id="KW-0472">Membrane</keyword>
<evidence type="ECO:0000256" key="1">
    <source>
        <dbReference type="SAM" id="Phobius"/>
    </source>
</evidence>
<dbReference type="Pfam" id="PF05860">
    <property type="entry name" value="TPS"/>
    <property type="match status" value="1"/>
</dbReference>
<dbReference type="SUPFAM" id="SSF51126">
    <property type="entry name" value="Pectin lyase-like"/>
    <property type="match status" value="2"/>
</dbReference>
<name>A0A926WJJ6_9NOST</name>
<keyword evidence="1" id="KW-1133">Transmembrane helix</keyword>
<sequence>MAFNNTFVEPMNNQTKVTNKSTFSFLILYFITLLISPFFTKKATAQILPDNTLPNNSQVQPGCQVCQINGGTVRDSNLFHSFKEFSISTNGQAIFNNGLEIQNILIRVTGNNISYIDGLIRANGSANLFFINPNGIVFGNNATLNINGSFVASTANSIKFADGTQFSNKAAQSTPLLTITTPIGLQFGTNQGKIQVQAKNGLQIQPNQTLALVGGDINLEGAIIKTNGGRLELGSVKETSLVKLTSTNQIFSLNYDGINKFGNIQLTAKTDVDTSGIGGGEIQIQTGNLRISEGSRITSSTRGSLPGGNITVNATDTLEIIGTGEFEEKSAKILDPSPEIYQGLDGFFILSSGARISGDLNINTDKLILKNGAIIMVSVFEQGKGGDINVSASNSVEVSESLLVTANPLARVGDAGNISIKTGNLLLQKRGIIASTSFGTGKAGDISIYASESLELTPGQSFLQPSIDKLINTNINSSTLSSGKAGNVEINTRELTLRDKTNISASTFGSGNGGNLTVNASDIQLFGTDSHVLSSGFFASSGLRATGSAGDIKVSTSTLHILDHATITVEALGTGNAGSLSLKADSILMENFATITGNSRSNTTGLNQEQASINLNSQALIMRNGSKITTNATGNNIIGGNITINTAVLAALENSDITANSTDFRGGQVKITAQGIFGTQFRDQVTPESDITATGASAEFSGTVEINQLSADPNQGSINLSTSVIDTDNQVAQRCGAGSKFANQENKFTIIGRGGLPSNPNDLLTGITALVDLVELVPEARTEESKLYQLFSQDSYFHHAALVPSHESNKDMQPVSVTSNLPTEIVEAQGWVVDVKGQVHLVAQAANVLPHSPILAETACSTR</sequence>
<dbReference type="InterPro" id="IPR011050">
    <property type="entry name" value="Pectin_lyase_fold/virulence"/>
</dbReference>
<feature type="domain" description="Filamentous haemagglutinin FhaB/tRNA nuclease CdiA-like TPS" evidence="2">
    <location>
        <begin position="50"/>
        <end position="161"/>
    </location>
</feature>
<dbReference type="AlphaFoldDB" id="A0A926WJJ6"/>
<dbReference type="InterPro" id="IPR008638">
    <property type="entry name" value="FhaB/CdiA-like_TPS"/>
</dbReference>
<keyword evidence="1" id="KW-0812">Transmembrane</keyword>
<evidence type="ECO:0000313" key="3">
    <source>
        <dbReference type="EMBL" id="MBD2295779.1"/>
    </source>
</evidence>
<protein>
    <submittedName>
        <fullName evidence="3">Filamentous hemagglutinin N-terminal domain-containing protein</fullName>
    </submittedName>
</protein>
<dbReference type="Gene3D" id="2.160.20.10">
    <property type="entry name" value="Single-stranded right-handed beta-helix, Pectin lyase-like"/>
    <property type="match status" value="2"/>
</dbReference>
<dbReference type="SMART" id="SM00912">
    <property type="entry name" value="Haemagg_act"/>
    <property type="match status" value="1"/>
</dbReference>
<dbReference type="EMBL" id="JACJQU010000015">
    <property type="protein sequence ID" value="MBD2295779.1"/>
    <property type="molecule type" value="Genomic_DNA"/>
</dbReference>